<protein>
    <submittedName>
        <fullName evidence="1">Uncharacterized protein</fullName>
    </submittedName>
</protein>
<dbReference type="Proteomes" id="UP000812440">
    <property type="component" value="Chromosome 5"/>
</dbReference>
<name>A0A8T2JFH4_9PIPI</name>
<proteinExistence type="predicted"/>
<comment type="caution">
    <text evidence="1">The sequence shown here is derived from an EMBL/GenBank/DDBJ whole genome shotgun (WGS) entry which is preliminary data.</text>
</comment>
<dbReference type="EMBL" id="JAACNH010000004">
    <property type="protein sequence ID" value="KAG8443909.1"/>
    <property type="molecule type" value="Genomic_DNA"/>
</dbReference>
<accession>A0A8T2JFH4</accession>
<sequence length="98" mass="11449">MPLTGVCIQKTSYSCVYIMYGPTADIPNLSCLCLHDFTFRCEIITSPILPHDRVWIKLWSYFFYGFRDQFPVINLHDVLGSKKSGHVYKYIYNLTVNM</sequence>
<evidence type="ECO:0000313" key="1">
    <source>
        <dbReference type="EMBL" id="KAG8443909.1"/>
    </source>
</evidence>
<organism evidence="1 2">
    <name type="scientific">Hymenochirus boettgeri</name>
    <name type="common">Congo dwarf clawed frog</name>
    <dbReference type="NCBI Taxonomy" id="247094"/>
    <lineage>
        <taxon>Eukaryota</taxon>
        <taxon>Metazoa</taxon>
        <taxon>Chordata</taxon>
        <taxon>Craniata</taxon>
        <taxon>Vertebrata</taxon>
        <taxon>Euteleostomi</taxon>
        <taxon>Amphibia</taxon>
        <taxon>Batrachia</taxon>
        <taxon>Anura</taxon>
        <taxon>Pipoidea</taxon>
        <taxon>Pipidae</taxon>
        <taxon>Pipinae</taxon>
        <taxon>Hymenochirus</taxon>
    </lineage>
</organism>
<keyword evidence="2" id="KW-1185">Reference proteome</keyword>
<gene>
    <name evidence="1" type="ORF">GDO86_009202</name>
</gene>
<evidence type="ECO:0000313" key="2">
    <source>
        <dbReference type="Proteomes" id="UP000812440"/>
    </source>
</evidence>
<dbReference type="AlphaFoldDB" id="A0A8T2JFH4"/>
<reference evidence="1" key="1">
    <citation type="thesis" date="2020" institute="ProQuest LLC" country="789 East Eisenhower Parkway, Ann Arbor, MI, USA">
        <title>Comparative Genomics and Chromosome Evolution.</title>
        <authorList>
            <person name="Mudd A.B."/>
        </authorList>
    </citation>
    <scope>NUCLEOTIDE SEQUENCE</scope>
    <source>
        <strain evidence="1">Female2</strain>
        <tissue evidence="1">Blood</tissue>
    </source>
</reference>